<protein>
    <recommendedName>
        <fullName evidence="3">EthD domain-containing protein</fullName>
    </recommendedName>
</protein>
<organism evidence="1 2">
    <name type="scientific">Mycena venus</name>
    <dbReference type="NCBI Taxonomy" id="2733690"/>
    <lineage>
        <taxon>Eukaryota</taxon>
        <taxon>Fungi</taxon>
        <taxon>Dikarya</taxon>
        <taxon>Basidiomycota</taxon>
        <taxon>Agaricomycotina</taxon>
        <taxon>Agaricomycetes</taxon>
        <taxon>Agaricomycetidae</taxon>
        <taxon>Agaricales</taxon>
        <taxon>Marasmiineae</taxon>
        <taxon>Mycenaceae</taxon>
        <taxon>Mycena</taxon>
    </lineage>
</organism>
<comment type="caution">
    <text evidence="1">The sequence shown here is derived from an EMBL/GenBank/DDBJ whole genome shotgun (WGS) entry which is preliminary data.</text>
</comment>
<dbReference type="OrthoDB" id="2851338at2759"/>
<dbReference type="AlphaFoldDB" id="A0A8H7D2G7"/>
<evidence type="ECO:0008006" key="3">
    <source>
        <dbReference type="Google" id="ProtNLM"/>
    </source>
</evidence>
<evidence type="ECO:0000313" key="1">
    <source>
        <dbReference type="EMBL" id="KAF7356621.1"/>
    </source>
</evidence>
<proteinExistence type="predicted"/>
<accession>A0A8H7D2G7</accession>
<name>A0A8H7D2G7_9AGAR</name>
<reference evidence="1" key="1">
    <citation type="submission" date="2020-05" db="EMBL/GenBank/DDBJ databases">
        <title>Mycena genomes resolve the evolution of fungal bioluminescence.</title>
        <authorList>
            <person name="Tsai I.J."/>
        </authorList>
    </citation>
    <scope>NUCLEOTIDE SEQUENCE</scope>
    <source>
        <strain evidence="1">CCC161011</strain>
    </source>
</reference>
<dbReference type="SUPFAM" id="SSF54909">
    <property type="entry name" value="Dimeric alpha+beta barrel"/>
    <property type="match status" value="1"/>
</dbReference>
<evidence type="ECO:0000313" key="2">
    <source>
        <dbReference type="Proteomes" id="UP000620124"/>
    </source>
</evidence>
<keyword evidence="2" id="KW-1185">Reference proteome</keyword>
<gene>
    <name evidence="1" type="ORF">MVEN_00996200</name>
</gene>
<dbReference type="EMBL" id="JACAZI010000007">
    <property type="protein sequence ID" value="KAF7356621.1"/>
    <property type="molecule type" value="Genomic_DNA"/>
</dbReference>
<sequence length="236" mass="27054">MSQKTPQGLAITKSHEGLVFVYLESGTDVTDAELNDWYDEHAPLKLAVPGVKSACLYKAVDSQTPTWLMLSDIETLEVVNSEAYTASRARVSDREKAILEKIEGLSRRTYVHMSTFTHPDTAANSLPCKFVLVVAIDMTTPEEEDDLNKWYDEEHMDLLSKIPGWKQGRRYKLVDSSQKGLMTDKPVYKYVAVHEFSENNFLSSPEFKVATSTEWRERVMKNAKRKARIFELYKKF</sequence>
<dbReference type="InterPro" id="IPR011008">
    <property type="entry name" value="Dimeric_a/b-barrel"/>
</dbReference>
<dbReference type="Proteomes" id="UP000620124">
    <property type="component" value="Unassembled WGS sequence"/>
</dbReference>